<keyword evidence="5" id="KW-0811">Translocation</keyword>
<keyword evidence="3 5" id="KW-0906">Nuclear pore complex</keyword>
<comment type="subcellular location">
    <subcellularLocation>
        <location evidence="1 5">Nucleus</location>
        <location evidence="1 5">Nuclear pore complex</location>
    </subcellularLocation>
</comment>
<sequence length="435" mass="49031">LNLWRFFFQLYKTRVDLALNDVFRCSEALWRKKAPVDERFLEAEAGVLLSGKGFSLSAVPQIEDTGVQTETEAEVVLPSTDCQQMLNELAAETEKRTRLEAERAFLNQRIVDQTYFNAKPAIDVGGTPTFTQLSGGSSLSSTMVLSSDSLELAFANAVSDYIKHKNTKKLAADFKEASLRSRDTKIHSLWEQVLAPLRNIPASTCTSVEQFRSSVPWMKHVVDSTLEFMHKKHYANEDGVYGINNHPVWEVVYHCLRAGELESVAQIANSHLQNLPTCAAVTVALIELENTKKLSAEMRMKVKAEWSCELRSCTDVYKKAVYCALLGGDVSEVCENLENWLWLKLYPCSVDPSLSPGVFHELQRLITLDYGESYFVGSDGNFLLYFQALWLTGQYERAISVLCKHEKLLHAVHMALLLNVNQKLILTSDITHPLR</sequence>
<evidence type="ECO:0000256" key="5">
    <source>
        <dbReference type="RuleBase" id="RU364035"/>
    </source>
</evidence>
<keyword evidence="6" id="KW-0175">Coiled coil</keyword>
<name>A0A183CWI9_9BILA</name>
<proteinExistence type="inferred from homology"/>
<reference evidence="7" key="1">
    <citation type="submission" date="2016-06" db="UniProtKB">
        <authorList>
            <consortium name="WormBaseParasite"/>
        </authorList>
    </citation>
    <scope>IDENTIFICATION</scope>
</reference>
<keyword evidence="4 5" id="KW-0539">Nucleus</keyword>
<feature type="coiled-coil region" evidence="6">
    <location>
        <begin position="82"/>
        <end position="109"/>
    </location>
</feature>
<evidence type="ECO:0000256" key="3">
    <source>
        <dbReference type="ARBA" id="ARBA00023132"/>
    </source>
</evidence>
<keyword evidence="5" id="KW-0472">Membrane</keyword>
<dbReference type="InterPro" id="IPR007231">
    <property type="entry name" value="Nucleoporin_int_Nup93/Nic96"/>
</dbReference>
<dbReference type="Pfam" id="PF04097">
    <property type="entry name" value="Nic96"/>
    <property type="match status" value="1"/>
</dbReference>
<dbReference type="GO" id="GO:0016973">
    <property type="term" value="P:poly(A)+ mRNA export from nucleus"/>
    <property type="evidence" value="ECO:0007669"/>
    <property type="project" value="TreeGrafter"/>
</dbReference>
<dbReference type="GO" id="GO:0017056">
    <property type="term" value="F:structural constituent of nuclear pore"/>
    <property type="evidence" value="ECO:0007669"/>
    <property type="project" value="InterPro"/>
</dbReference>
<comment type="similarity">
    <text evidence="2 5">Belongs to the nucleoporin interacting component (NIC) family.</text>
</comment>
<keyword evidence="5" id="KW-0509">mRNA transport</keyword>
<dbReference type="GO" id="GO:0006606">
    <property type="term" value="P:protein import into nucleus"/>
    <property type="evidence" value="ECO:0007669"/>
    <property type="project" value="TreeGrafter"/>
</dbReference>
<evidence type="ECO:0000256" key="1">
    <source>
        <dbReference type="ARBA" id="ARBA00004567"/>
    </source>
</evidence>
<organism evidence="7">
    <name type="scientific">Gongylonema pulchrum</name>
    <dbReference type="NCBI Taxonomy" id="637853"/>
    <lineage>
        <taxon>Eukaryota</taxon>
        <taxon>Metazoa</taxon>
        <taxon>Ecdysozoa</taxon>
        <taxon>Nematoda</taxon>
        <taxon>Chromadorea</taxon>
        <taxon>Rhabditida</taxon>
        <taxon>Spirurina</taxon>
        <taxon>Spiruromorpha</taxon>
        <taxon>Spiruroidea</taxon>
        <taxon>Gongylonematidae</taxon>
        <taxon>Gongylonema</taxon>
    </lineage>
</organism>
<accession>A0A183CWI9</accession>
<dbReference type="PANTHER" id="PTHR11225:SF4">
    <property type="entry name" value="NUCLEAR PORE COMPLEX PROTEIN NUP93"/>
    <property type="match status" value="1"/>
</dbReference>
<protein>
    <recommendedName>
        <fullName evidence="5">Nuclear pore protein</fullName>
    </recommendedName>
</protein>
<evidence type="ECO:0000256" key="6">
    <source>
        <dbReference type="SAM" id="Coils"/>
    </source>
</evidence>
<dbReference type="GO" id="GO:0005643">
    <property type="term" value="C:nuclear pore"/>
    <property type="evidence" value="ECO:0007669"/>
    <property type="project" value="UniProtKB-SubCell"/>
</dbReference>
<dbReference type="PANTHER" id="PTHR11225">
    <property type="entry name" value="NUCLEAR PORE COMPLEX PROTEIN NUP93 NUCLEOPORIN NUP93 DEAD EYE PROTEIN"/>
    <property type="match status" value="1"/>
</dbReference>
<evidence type="ECO:0000256" key="2">
    <source>
        <dbReference type="ARBA" id="ARBA00010186"/>
    </source>
</evidence>
<keyword evidence="5" id="KW-0653">Protein transport</keyword>
<evidence type="ECO:0000256" key="4">
    <source>
        <dbReference type="ARBA" id="ARBA00023242"/>
    </source>
</evidence>
<dbReference type="AlphaFoldDB" id="A0A183CWI9"/>
<keyword evidence="5" id="KW-0813">Transport</keyword>
<evidence type="ECO:0000313" key="7">
    <source>
        <dbReference type="WBParaSite" id="GPUH_0000083001-mRNA-1"/>
    </source>
</evidence>
<dbReference type="WBParaSite" id="GPUH_0000083001-mRNA-1">
    <property type="protein sequence ID" value="GPUH_0000083001-mRNA-1"/>
    <property type="gene ID" value="GPUH_0000083001"/>
</dbReference>